<sequence>MDLKDHLHGYLRNRRSDLLSKLDGLSEHDARRPMTATGTNLAGIVKHVASVEVGYFGEVFERPFPTPLPWFDDDAEPDADFWLPEGQTVADVVALHHACAAHSDATIEALPLDAPGVVPWWAPDRREVTLGQVLVHMLAETARHAGHADIVRETLDGTAGMAPGDGMVTRRTPEEWATHRSRIEAAARATVIGAG</sequence>
<accession>A0A9X5F9U0</accession>
<comment type="caution">
    <text evidence="1">The sequence shown here is derived from an EMBL/GenBank/DDBJ whole genome shotgun (WGS) entry which is preliminary data.</text>
</comment>
<name>A0A9X5F9U0_9MICO</name>
<dbReference type="Proteomes" id="UP000774283">
    <property type="component" value="Unassembled WGS sequence"/>
</dbReference>
<dbReference type="EMBL" id="JAAXOW010000001">
    <property type="protein sequence ID" value="NKX92486.1"/>
    <property type="molecule type" value="Genomic_DNA"/>
</dbReference>
<proteinExistence type="predicted"/>
<dbReference type="InterPro" id="IPR007061">
    <property type="entry name" value="MST-like"/>
</dbReference>
<dbReference type="SUPFAM" id="SSF109854">
    <property type="entry name" value="DinB/YfiT-like putative metalloenzymes"/>
    <property type="match status" value="1"/>
</dbReference>
<keyword evidence="2" id="KW-1185">Reference proteome</keyword>
<organism evidence="1 2">
    <name type="scientific">Sanguibacter hominis ATCC BAA-789</name>
    <dbReference type="NCBI Taxonomy" id="1312740"/>
    <lineage>
        <taxon>Bacteria</taxon>
        <taxon>Bacillati</taxon>
        <taxon>Actinomycetota</taxon>
        <taxon>Actinomycetes</taxon>
        <taxon>Micrococcales</taxon>
        <taxon>Sanguibacteraceae</taxon>
        <taxon>Sanguibacter</taxon>
    </lineage>
</organism>
<dbReference type="InterPro" id="IPR034660">
    <property type="entry name" value="DinB/YfiT-like"/>
</dbReference>
<dbReference type="AlphaFoldDB" id="A0A9X5F9U0"/>
<dbReference type="RefSeq" id="WP_168446515.1">
    <property type="nucleotide sequence ID" value="NZ_JAAXOW010000001.1"/>
</dbReference>
<evidence type="ECO:0000313" key="2">
    <source>
        <dbReference type="Proteomes" id="UP000774283"/>
    </source>
</evidence>
<protein>
    <submittedName>
        <fullName evidence="1">DinB family protein</fullName>
    </submittedName>
</protein>
<dbReference type="Pfam" id="PF04978">
    <property type="entry name" value="MST"/>
    <property type="match status" value="1"/>
</dbReference>
<gene>
    <name evidence="1" type="ORF">HF995_04215</name>
</gene>
<dbReference type="Gene3D" id="1.20.120.450">
    <property type="entry name" value="dinb family like domain"/>
    <property type="match status" value="1"/>
</dbReference>
<evidence type="ECO:0000313" key="1">
    <source>
        <dbReference type="EMBL" id="NKX92486.1"/>
    </source>
</evidence>
<reference evidence="1 2" key="1">
    <citation type="submission" date="2020-04" db="EMBL/GenBank/DDBJ databases">
        <title>MicrobeNet Type strains.</title>
        <authorList>
            <person name="Nicholson A.C."/>
        </authorList>
    </citation>
    <scope>NUCLEOTIDE SEQUENCE [LARGE SCALE GENOMIC DNA]</scope>
    <source>
        <strain evidence="1 2">ATCC BAA-789</strain>
    </source>
</reference>